<protein>
    <submittedName>
        <fullName evidence="3">Uncharacterized protein</fullName>
    </submittedName>
</protein>
<dbReference type="AlphaFoldDB" id="A0A3N2PM28"/>
<keyword evidence="4" id="KW-1185">Reference proteome</keyword>
<keyword evidence="2" id="KW-0472">Membrane</keyword>
<reference evidence="3 4" key="1">
    <citation type="journal article" date="2018" name="Mol. Ecol.">
        <title>The obligate alkalophilic soda-lake fungus Sodiomyces alkalinus has shifted to a protein diet.</title>
        <authorList>
            <person name="Grum-Grzhimaylo A.A."/>
            <person name="Falkoski D.L."/>
            <person name="van den Heuvel J."/>
            <person name="Valero-Jimenez C.A."/>
            <person name="Min B."/>
            <person name="Choi I.G."/>
            <person name="Lipzen A."/>
            <person name="Daum C.G."/>
            <person name="Aanen D.K."/>
            <person name="Tsang A."/>
            <person name="Henrissat B."/>
            <person name="Bilanenko E.N."/>
            <person name="de Vries R.P."/>
            <person name="van Kan J.A.L."/>
            <person name="Grigoriev I.V."/>
            <person name="Debets A.J.M."/>
        </authorList>
    </citation>
    <scope>NUCLEOTIDE SEQUENCE [LARGE SCALE GENOMIC DNA]</scope>
    <source>
        <strain evidence="3 4">F11</strain>
    </source>
</reference>
<keyword evidence="2" id="KW-1133">Transmembrane helix</keyword>
<dbReference type="OrthoDB" id="4850851at2759"/>
<name>A0A3N2PM28_SODAK</name>
<dbReference type="PANTHER" id="PTHR40623:SF2">
    <property type="entry name" value="INTEGRAL MEMBRANE PROTEIN"/>
    <property type="match status" value="1"/>
</dbReference>
<feature type="compositionally biased region" description="Basic and acidic residues" evidence="1">
    <location>
        <begin position="149"/>
        <end position="158"/>
    </location>
</feature>
<dbReference type="RefSeq" id="XP_028463388.1">
    <property type="nucleotide sequence ID" value="XM_028615599.1"/>
</dbReference>
<dbReference type="PANTHER" id="PTHR40623">
    <property type="entry name" value="INTEGRAL MEMBRANE PROTEIN"/>
    <property type="match status" value="1"/>
</dbReference>
<feature type="compositionally biased region" description="Polar residues" evidence="1">
    <location>
        <begin position="130"/>
        <end position="141"/>
    </location>
</feature>
<feature type="transmembrane region" description="Helical" evidence="2">
    <location>
        <begin position="12"/>
        <end position="33"/>
    </location>
</feature>
<organism evidence="3 4">
    <name type="scientific">Sodiomyces alkalinus (strain CBS 110278 / VKM F-3762 / F11)</name>
    <name type="common">Alkaliphilic filamentous fungus</name>
    <dbReference type="NCBI Taxonomy" id="1314773"/>
    <lineage>
        <taxon>Eukaryota</taxon>
        <taxon>Fungi</taxon>
        <taxon>Dikarya</taxon>
        <taxon>Ascomycota</taxon>
        <taxon>Pezizomycotina</taxon>
        <taxon>Sordariomycetes</taxon>
        <taxon>Hypocreomycetidae</taxon>
        <taxon>Glomerellales</taxon>
        <taxon>Plectosphaerellaceae</taxon>
        <taxon>Sodiomyces</taxon>
    </lineage>
</organism>
<feature type="region of interest" description="Disordered" evidence="1">
    <location>
        <begin position="97"/>
        <end position="183"/>
    </location>
</feature>
<evidence type="ECO:0000313" key="4">
    <source>
        <dbReference type="Proteomes" id="UP000272025"/>
    </source>
</evidence>
<dbReference type="GeneID" id="39584076"/>
<evidence type="ECO:0000256" key="1">
    <source>
        <dbReference type="SAM" id="MobiDB-lite"/>
    </source>
</evidence>
<accession>A0A3N2PM28</accession>
<evidence type="ECO:0000256" key="2">
    <source>
        <dbReference type="SAM" id="Phobius"/>
    </source>
</evidence>
<dbReference type="EMBL" id="ML119061">
    <property type="protein sequence ID" value="ROT35582.1"/>
    <property type="molecule type" value="Genomic_DNA"/>
</dbReference>
<feature type="compositionally biased region" description="Polar residues" evidence="1">
    <location>
        <begin position="159"/>
        <end position="168"/>
    </location>
</feature>
<keyword evidence="2" id="KW-0812">Transmembrane</keyword>
<gene>
    <name evidence="3" type="ORF">SODALDRAFT_70162</name>
</gene>
<dbReference type="STRING" id="1314773.A0A3N2PM28"/>
<feature type="compositionally biased region" description="Basic residues" evidence="1">
    <location>
        <begin position="172"/>
        <end position="183"/>
    </location>
</feature>
<evidence type="ECO:0000313" key="3">
    <source>
        <dbReference type="EMBL" id="ROT35582.1"/>
    </source>
</evidence>
<proteinExistence type="predicted"/>
<sequence length="183" mass="20608">MGVFFVSWELWQQMTFCLAAAIATVFFIGYVKLCWTNRYLKRQEALDEERRIRLNQMRKSGLSSRSDIDIPFGIRAIEGGVTVDGIWICSTSVPLQSGSRAHQSPPPHVSVQGHTPRLYQPPHPQRIGHTRSNSWQTSQAQVPAVASTDSREEPDLRSSSRPRTSFSAGATKLHKNPPRSTHR</sequence>
<dbReference type="Proteomes" id="UP000272025">
    <property type="component" value="Unassembled WGS sequence"/>
</dbReference>